<dbReference type="PANTHER" id="PTHR33683">
    <property type="entry name" value="1, PUTATIVE-RELATED"/>
    <property type="match status" value="1"/>
</dbReference>
<feature type="binding site" evidence="1">
    <location>
        <position position="392"/>
    </location>
    <ligand>
        <name>Zn(2+)</name>
        <dbReference type="ChEBI" id="CHEBI:29105"/>
        <note>catalytic</note>
    </ligand>
</feature>
<keyword evidence="6" id="KW-1185">Reference proteome</keyword>
<dbReference type="AlphaFoldDB" id="A0ABD3MH02"/>
<dbReference type="InterPro" id="IPR001590">
    <property type="entry name" value="Peptidase_M12B"/>
</dbReference>
<evidence type="ECO:0000256" key="3">
    <source>
        <dbReference type="SAM" id="SignalP"/>
    </source>
</evidence>
<dbReference type="PROSITE" id="PS50215">
    <property type="entry name" value="ADAM_MEPRO"/>
    <property type="match status" value="1"/>
</dbReference>
<gene>
    <name evidence="5" type="ORF">ACHAW5_006490</name>
</gene>
<keyword evidence="1" id="KW-0862">Zinc</keyword>
<evidence type="ECO:0000259" key="4">
    <source>
        <dbReference type="PROSITE" id="PS50215"/>
    </source>
</evidence>
<dbReference type="GO" id="GO:0046872">
    <property type="term" value="F:metal ion binding"/>
    <property type="evidence" value="ECO:0007669"/>
    <property type="project" value="UniProtKB-KW"/>
</dbReference>
<feature type="domain" description="Peptidase M12B" evidence="4">
    <location>
        <begin position="233"/>
        <end position="428"/>
    </location>
</feature>
<feature type="binding site" evidence="1">
    <location>
        <position position="382"/>
    </location>
    <ligand>
        <name>Zn(2+)</name>
        <dbReference type="ChEBI" id="CHEBI:29105"/>
        <note>catalytic</note>
    </ligand>
</feature>
<protein>
    <recommendedName>
        <fullName evidence="4">Peptidase M12B domain-containing protein</fullName>
    </recommendedName>
</protein>
<feature type="chain" id="PRO_5044762385" description="Peptidase M12B domain-containing protein" evidence="3">
    <location>
        <begin position="28"/>
        <end position="451"/>
    </location>
</feature>
<dbReference type="EMBL" id="JALLAZ020001840">
    <property type="protein sequence ID" value="KAL3761984.1"/>
    <property type="molecule type" value="Genomic_DNA"/>
</dbReference>
<comment type="caution">
    <text evidence="1">Lacks conserved residue(s) required for the propagation of feature annotation.</text>
</comment>
<name>A0ABD3MH02_9STRA</name>
<reference evidence="5 6" key="1">
    <citation type="submission" date="2024-10" db="EMBL/GenBank/DDBJ databases">
        <title>Updated reference genomes for cyclostephanoid diatoms.</title>
        <authorList>
            <person name="Roberts W.R."/>
            <person name="Alverson A.J."/>
        </authorList>
    </citation>
    <scope>NUCLEOTIDE SEQUENCE [LARGE SCALE GENOMIC DNA]</scope>
    <source>
        <strain evidence="5 6">AJA276-08</strain>
    </source>
</reference>
<evidence type="ECO:0000256" key="1">
    <source>
        <dbReference type="PROSITE-ProRule" id="PRU00276"/>
    </source>
</evidence>
<keyword evidence="3" id="KW-0732">Signal</keyword>
<proteinExistence type="predicted"/>
<feature type="active site" evidence="1">
    <location>
        <position position="383"/>
    </location>
</feature>
<feature type="signal peptide" evidence="3">
    <location>
        <begin position="1"/>
        <end position="27"/>
    </location>
</feature>
<keyword evidence="1" id="KW-0479">Metal-binding</keyword>
<feature type="binding site" evidence="1">
    <location>
        <position position="386"/>
    </location>
    <ligand>
        <name>Zn(2+)</name>
        <dbReference type="ChEBI" id="CHEBI:29105"/>
        <note>catalytic</note>
    </ligand>
</feature>
<sequence>MIFTKSRGIPLCVASLLLAASSSTTAADKNNVIPVDESIAARIEKAHTARVIIPRFILQAQRSGSEANYQVQVREAMPAVTSTTTTSVRGGNSRYVDEDDIATMLVSDEPDVFALIAVEKNGGKKANGIVQRDAEKIKITQNGSGAKTMATIAGAFNPPPLRCGYRPDTEGRSLFEDGHDDHDHSAHDHHQDHSHDFDPSKTDDALADLKHSLRGSELHIGKRRRAQGVGYDYHVDVYVEIDFALCAANGETCAEGIGTKTLNYVNALFTGANTIYETEINTHLHVLHIDLNTNYDSSTDSGMALDTMQTKFGSSAGWHYTSPSGVKPDLHHALLGKGLGGGIAFLGVICDSELGFGLTSGLKGNFVSMDNVVVWDSSAFMHEIGHNFGSGHTHDDYSPVIDTCGTSCPTGLPLAKSTTIMSYCDLCTGGDSNLAYTFGGNIKALVFAVIL</sequence>
<feature type="compositionally biased region" description="Basic and acidic residues" evidence="2">
    <location>
        <begin position="165"/>
        <end position="203"/>
    </location>
</feature>
<dbReference type="PANTHER" id="PTHR33683:SF46">
    <property type="entry name" value="SUSHI DOMAIN-CONTAINING PROTEIN"/>
    <property type="match status" value="1"/>
</dbReference>
<dbReference type="InterPro" id="IPR024079">
    <property type="entry name" value="MetalloPept_cat_dom_sf"/>
</dbReference>
<evidence type="ECO:0000313" key="6">
    <source>
        <dbReference type="Proteomes" id="UP001530315"/>
    </source>
</evidence>
<dbReference type="SUPFAM" id="SSF55486">
    <property type="entry name" value="Metalloproteases ('zincins'), catalytic domain"/>
    <property type="match status" value="1"/>
</dbReference>
<dbReference type="Proteomes" id="UP001530315">
    <property type="component" value="Unassembled WGS sequence"/>
</dbReference>
<evidence type="ECO:0000256" key="2">
    <source>
        <dbReference type="SAM" id="MobiDB-lite"/>
    </source>
</evidence>
<evidence type="ECO:0000313" key="5">
    <source>
        <dbReference type="EMBL" id="KAL3761984.1"/>
    </source>
</evidence>
<organism evidence="5 6">
    <name type="scientific">Stephanodiscus triporus</name>
    <dbReference type="NCBI Taxonomy" id="2934178"/>
    <lineage>
        <taxon>Eukaryota</taxon>
        <taxon>Sar</taxon>
        <taxon>Stramenopiles</taxon>
        <taxon>Ochrophyta</taxon>
        <taxon>Bacillariophyta</taxon>
        <taxon>Coscinodiscophyceae</taxon>
        <taxon>Thalassiosirophycidae</taxon>
        <taxon>Stephanodiscales</taxon>
        <taxon>Stephanodiscaceae</taxon>
        <taxon>Stephanodiscus</taxon>
    </lineage>
</organism>
<dbReference type="Pfam" id="PF13582">
    <property type="entry name" value="Reprolysin_3"/>
    <property type="match status" value="1"/>
</dbReference>
<dbReference type="Gene3D" id="3.40.390.10">
    <property type="entry name" value="Collagenase (Catalytic Domain)"/>
    <property type="match status" value="1"/>
</dbReference>
<feature type="region of interest" description="Disordered" evidence="2">
    <location>
        <begin position="161"/>
        <end position="203"/>
    </location>
</feature>
<comment type="caution">
    <text evidence="5">The sequence shown here is derived from an EMBL/GenBank/DDBJ whole genome shotgun (WGS) entry which is preliminary data.</text>
</comment>
<accession>A0ABD3MH02</accession>